<keyword evidence="5" id="KW-0472">Membrane</keyword>
<organism evidence="7 8">
    <name type="scientific">Candidatus Woesebacteria bacterium GW2011_GWA1_37_8</name>
    <dbReference type="NCBI Taxonomy" id="1618546"/>
    <lineage>
        <taxon>Bacteria</taxon>
        <taxon>Candidatus Woeseibacteriota</taxon>
    </lineage>
</organism>
<dbReference type="EMBL" id="LBTR01000036">
    <property type="protein sequence ID" value="KKQ44008.1"/>
    <property type="molecule type" value="Genomic_DNA"/>
</dbReference>
<evidence type="ECO:0000313" key="7">
    <source>
        <dbReference type="EMBL" id="KKQ44008.1"/>
    </source>
</evidence>
<dbReference type="GO" id="GO:0009247">
    <property type="term" value="P:glycolipid biosynthetic process"/>
    <property type="evidence" value="ECO:0007669"/>
    <property type="project" value="UniProtKB-ARBA"/>
</dbReference>
<name>A0A0G0HLF7_9BACT</name>
<reference evidence="7 8" key="1">
    <citation type="journal article" date="2015" name="Nature">
        <title>rRNA introns, odd ribosomes, and small enigmatic genomes across a large radiation of phyla.</title>
        <authorList>
            <person name="Brown C.T."/>
            <person name="Hug L.A."/>
            <person name="Thomas B.C."/>
            <person name="Sharon I."/>
            <person name="Castelle C.J."/>
            <person name="Singh A."/>
            <person name="Wilkins M.J."/>
            <person name="Williams K.H."/>
            <person name="Banfield J.F."/>
        </authorList>
    </citation>
    <scope>NUCLEOTIDE SEQUENCE [LARGE SCALE GENOMIC DNA]</scope>
</reference>
<gene>
    <name evidence="7" type="ORF">US62_C0036G0024</name>
</gene>
<evidence type="ECO:0000256" key="6">
    <source>
        <dbReference type="ARBA" id="ARBA00023315"/>
    </source>
</evidence>
<evidence type="ECO:0000313" key="8">
    <source>
        <dbReference type="Proteomes" id="UP000034603"/>
    </source>
</evidence>
<comment type="subcellular location">
    <subcellularLocation>
        <location evidence="1">Cell inner membrane</location>
    </subcellularLocation>
</comment>
<protein>
    <submittedName>
        <fullName evidence="7">Uncharacterized protein</fullName>
    </submittedName>
</protein>
<dbReference type="Proteomes" id="UP000034603">
    <property type="component" value="Unassembled WGS sequence"/>
</dbReference>
<evidence type="ECO:0000256" key="4">
    <source>
        <dbReference type="ARBA" id="ARBA00022679"/>
    </source>
</evidence>
<comment type="caution">
    <text evidence="7">The sequence shown here is derived from an EMBL/GenBank/DDBJ whole genome shotgun (WGS) entry which is preliminary data.</text>
</comment>
<evidence type="ECO:0000256" key="5">
    <source>
        <dbReference type="ARBA" id="ARBA00023136"/>
    </source>
</evidence>
<keyword evidence="3" id="KW-0997">Cell inner membrane</keyword>
<sequence length="249" mass="28675">MVKELYCCYQSFRVVNPNWPKRKVILHCFFSVRALLYHKRDSVYFSVFKKINKKIVIKNKEILDDIYKTSGVVFITIHADSYPLLGKIYHDFFGKRSLVVPYLFNSKLPFVSRLKRKFAEYGVQIVGLGGAMTVVDKVLSSGGSVCLFLDAELSVNHRQAVTLFNREIRMSTGSYFLAKKYNMPIVPVYIKSSKKIITLNIQKPILVGNGNQETVMQKVANALEELIRSNLKSWQTFDRFLLNPNQQQS</sequence>
<dbReference type="Pfam" id="PF03279">
    <property type="entry name" value="Lip_A_acyltrans"/>
    <property type="match status" value="1"/>
</dbReference>
<keyword evidence="2" id="KW-1003">Cell membrane</keyword>
<dbReference type="AlphaFoldDB" id="A0A0G0HLF7"/>
<keyword evidence="6" id="KW-0012">Acyltransferase</keyword>
<dbReference type="GO" id="GO:0016746">
    <property type="term" value="F:acyltransferase activity"/>
    <property type="evidence" value="ECO:0007669"/>
    <property type="project" value="UniProtKB-KW"/>
</dbReference>
<evidence type="ECO:0000256" key="3">
    <source>
        <dbReference type="ARBA" id="ARBA00022519"/>
    </source>
</evidence>
<dbReference type="InterPro" id="IPR004960">
    <property type="entry name" value="LipA_acyltrans"/>
</dbReference>
<accession>A0A0G0HLF7</accession>
<evidence type="ECO:0000256" key="1">
    <source>
        <dbReference type="ARBA" id="ARBA00004533"/>
    </source>
</evidence>
<proteinExistence type="predicted"/>
<dbReference type="GO" id="GO:0005886">
    <property type="term" value="C:plasma membrane"/>
    <property type="evidence" value="ECO:0007669"/>
    <property type="project" value="UniProtKB-SubCell"/>
</dbReference>
<keyword evidence="4" id="KW-0808">Transferase</keyword>
<evidence type="ECO:0000256" key="2">
    <source>
        <dbReference type="ARBA" id="ARBA00022475"/>
    </source>
</evidence>